<accession>A0ABR4BRY2</accession>
<dbReference type="InterPro" id="IPR003653">
    <property type="entry name" value="Peptidase_C48_C"/>
</dbReference>
<dbReference type="InterPro" id="IPR038765">
    <property type="entry name" value="Papain-like_cys_pep_sf"/>
</dbReference>
<sequence length="822" mass="90715">MSSRNPSRTKRAQKAAQGKIAELSNFTPTSSATTSLPPPPFSPQALYRQNPLLPSPTAKADTPRPRPRPQPNILSKIRELWGVEFEASLPSWPSHVSEKVAMRVLRISKSTTLQDFAEDIKSIIQHRLDLPPGTGKRSTPQMTIQDLEIYEKGHMPEKSERRRTRSLSSSSQSSPRKDPTANTGSKRRKVESATLNTSLGLGIVSDNGRPEQRKKAKGVDIHQEIHPIHISPSRKKPSVPQDDETEAFDGDTLLGEEESNEEPFHLRDEGQDNEGDCGTPATWQSVQDAGSTSRGRFGSIPHSQSFVRPDGFSPSSPLSDISGLVAGVLVPDQRVSDQPTEHNIEDRNWPSSSVAVSLPSVPPELLETRPSIAYSKVDHVDLTANAETGISPDSETWSPPEELIYRSQLLNQSSALRLADREWYNDEVMNTYSAILQANKPALDTYVCTTLFNGQRNGWIYEPGINFSQPKNLDFHTVKSIIIPCHASPTHWILVIISGIGKNPGPAKAVVHILDSMSATIHTPGKIGQFYRDWYSKSTSTPSECIEVRHHTSVPQQSNGFDCGPFVLHHIEKLITDPSKFWENLYSGTLEGVGAKGVYRKHIREKIMALRYQQTIDWAEKRGTGLSPTETCRHCVADILLSLTPRADTSSSKSHSHLTNPSTSKLNVAPPTNFVPHTPSLTQVTKSFPSNVSISARQAHSTDSENAVMASETRPDLRRGEESLLAAIQVHIDNAKERRIALTSSQKEARERYDAVCAELEGLGIENDALENISLRMQKLREMDQAGETLKAAIDAEMSVKKELGTLLTKAQTIKFASSLSL</sequence>
<dbReference type="SUPFAM" id="SSF54001">
    <property type="entry name" value="Cysteine proteinases"/>
    <property type="match status" value="1"/>
</dbReference>
<keyword evidence="2" id="KW-0645">Protease</keyword>
<evidence type="ECO:0000313" key="8">
    <source>
        <dbReference type="Proteomes" id="UP001595075"/>
    </source>
</evidence>
<evidence type="ECO:0000256" key="1">
    <source>
        <dbReference type="ARBA" id="ARBA00005234"/>
    </source>
</evidence>
<feature type="region of interest" description="Disordered" evidence="5">
    <location>
        <begin position="696"/>
        <end position="716"/>
    </location>
</feature>
<evidence type="ECO:0000256" key="4">
    <source>
        <dbReference type="ARBA" id="ARBA00022807"/>
    </source>
</evidence>
<feature type="region of interest" description="Disordered" evidence="5">
    <location>
        <begin position="646"/>
        <end position="682"/>
    </location>
</feature>
<feature type="compositionally biased region" description="Basic and acidic residues" evidence="5">
    <location>
        <begin position="208"/>
        <end position="227"/>
    </location>
</feature>
<comment type="similarity">
    <text evidence="1">Belongs to the peptidase C48 family.</text>
</comment>
<keyword evidence="8" id="KW-1185">Reference proteome</keyword>
<evidence type="ECO:0000256" key="3">
    <source>
        <dbReference type="ARBA" id="ARBA00022801"/>
    </source>
</evidence>
<feature type="compositionally biased region" description="Polar residues" evidence="5">
    <location>
        <begin position="647"/>
        <end position="666"/>
    </location>
</feature>
<evidence type="ECO:0000256" key="5">
    <source>
        <dbReference type="SAM" id="MobiDB-lite"/>
    </source>
</evidence>
<comment type="caution">
    <text evidence="7">The sequence shown here is derived from an EMBL/GenBank/DDBJ whole genome shotgun (WGS) entry which is preliminary data.</text>
</comment>
<proteinExistence type="inferred from homology"/>
<evidence type="ECO:0000256" key="2">
    <source>
        <dbReference type="ARBA" id="ARBA00022670"/>
    </source>
</evidence>
<organism evidence="7 8">
    <name type="scientific">Oculimacula yallundae</name>
    <dbReference type="NCBI Taxonomy" id="86028"/>
    <lineage>
        <taxon>Eukaryota</taxon>
        <taxon>Fungi</taxon>
        <taxon>Dikarya</taxon>
        <taxon>Ascomycota</taxon>
        <taxon>Pezizomycotina</taxon>
        <taxon>Leotiomycetes</taxon>
        <taxon>Helotiales</taxon>
        <taxon>Ploettnerulaceae</taxon>
        <taxon>Oculimacula</taxon>
    </lineage>
</organism>
<evidence type="ECO:0000259" key="6">
    <source>
        <dbReference type="PROSITE" id="PS50600"/>
    </source>
</evidence>
<name>A0ABR4BRY2_9HELO</name>
<feature type="compositionally biased region" description="Polar residues" evidence="5">
    <location>
        <begin position="281"/>
        <end position="294"/>
    </location>
</feature>
<protein>
    <recommendedName>
        <fullName evidence="6">Ubiquitin-like protease family profile domain-containing protein</fullName>
    </recommendedName>
</protein>
<feature type="domain" description="Ubiquitin-like protease family profile" evidence="6">
    <location>
        <begin position="408"/>
        <end position="574"/>
    </location>
</feature>
<gene>
    <name evidence="7" type="ORF">VTL71DRAFT_9449</name>
</gene>
<keyword evidence="3" id="KW-0378">Hydrolase</keyword>
<evidence type="ECO:0000313" key="7">
    <source>
        <dbReference type="EMBL" id="KAL2060419.1"/>
    </source>
</evidence>
<dbReference type="PANTHER" id="PTHR46915:SF2">
    <property type="entry name" value="UBIQUITIN-LIKE PROTEASE 4"/>
    <property type="match status" value="1"/>
</dbReference>
<feature type="region of interest" description="Disordered" evidence="5">
    <location>
        <begin position="1"/>
        <end position="72"/>
    </location>
</feature>
<dbReference type="PANTHER" id="PTHR46915">
    <property type="entry name" value="UBIQUITIN-LIKE PROTEASE 4-RELATED"/>
    <property type="match status" value="1"/>
</dbReference>
<dbReference type="Gene3D" id="3.40.395.10">
    <property type="entry name" value="Adenoviral Proteinase, Chain A"/>
    <property type="match status" value="1"/>
</dbReference>
<dbReference type="Pfam" id="PF02902">
    <property type="entry name" value="Peptidase_C48"/>
    <property type="match status" value="1"/>
</dbReference>
<feature type="compositionally biased region" description="Acidic residues" evidence="5">
    <location>
        <begin position="241"/>
        <end position="261"/>
    </location>
</feature>
<feature type="compositionally biased region" description="Polar residues" evidence="5">
    <location>
        <begin position="696"/>
        <end position="705"/>
    </location>
</feature>
<feature type="compositionally biased region" description="Basic and acidic residues" evidence="5">
    <location>
        <begin position="149"/>
        <end position="160"/>
    </location>
</feature>
<dbReference type="Proteomes" id="UP001595075">
    <property type="component" value="Unassembled WGS sequence"/>
</dbReference>
<reference evidence="7 8" key="1">
    <citation type="journal article" date="2024" name="Commun. Biol.">
        <title>Comparative genomic analysis of thermophilic fungi reveals convergent evolutionary adaptations and gene losses.</title>
        <authorList>
            <person name="Steindorff A.S."/>
            <person name="Aguilar-Pontes M.V."/>
            <person name="Robinson A.J."/>
            <person name="Andreopoulos B."/>
            <person name="LaButti K."/>
            <person name="Kuo A."/>
            <person name="Mondo S."/>
            <person name="Riley R."/>
            <person name="Otillar R."/>
            <person name="Haridas S."/>
            <person name="Lipzen A."/>
            <person name="Grimwood J."/>
            <person name="Schmutz J."/>
            <person name="Clum A."/>
            <person name="Reid I.D."/>
            <person name="Moisan M.C."/>
            <person name="Butler G."/>
            <person name="Nguyen T.T.M."/>
            <person name="Dewar K."/>
            <person name="Conant G."/>
            <person name="Drula E."/>
            <person name="Henrissat B."/>
            <person name="Hansel C."/>
            <person name="Singer S."/>
            <person name="Hutchinson M.I."/>
            <person name="de Vries R.P."/>
            <person name="Natvig D.O."/>
            <person name="Powell A.J."/>
            <person name="Tsang A."/>
            <person name="Grigoriev I.V."/>
        </authorList>
    </citation>
    <scope>NUCLEOTIDE SEQUENCE [LARGE SCALE GENOMIC DNA]</scope>
    <source>
        <strain evidence="7 8">CBS 494.80</strain>
    </source>
</reference>
<dbReference type="EMBL" id="JAZHXI010000022">
    <property type="protein sequence ID" value="KAL2060419.1"/>
    <property type="molecule type" value="Genomic_DNA"/>
</dbReference>
<feature type="region of interest" description="Disordered" evidence="5">
    <location>
        <begin position="128"/>
        <end position="319"/>
    </location>
</feature>
<keyword evidence="4" id="KW-0788">Thiol protease</keyword>
<dbReference type="PROSITE" id="PS50600">
    <property type="entry name" value="ULP_PROTEASE"/>
    <property type="match status" value="1"/>
</dbReference>